<gene>
    <name evidence="3" type="ORF">DBRI1063_LOCUS12101</name>
    <name evidence="4" type="ORF">DBRI1063_LOCUS12102</name>
</gene>
<dbReference type="SUPFAM" id="SSF52540">
    <property type="entry name" value="P-loop containing nucleoside triphosphate hydrolases"/>
    <property type="match status" value="1"/>
</dbReference>
<evidence type="ECO:0000313" key="3">
    <source>
        <dbReference type="EMBL" id="CAD9332039.1"/>
    </source>
</evidence>
<evidence type="ECO:0008006" key="5">
    <source>
        <dbReference type="Google" id="ProtNLM"/>
    </source>
</evidence>
<keyword evidence="1" id="KW-1133">Transmembrane helix</keyword>
<dbReference type="PANTHER" id="PTHR36978:SF4">
    <property type="entry name" value="P-LOOP CONTAINING NUCLEOSIDE TRIPHOSPHATE HYDROLASE PROTEIN"/>
    <property type="match status" value="1"/>
</dbReference>
<accession>A0A6U3RES7</accession>
<evidence type="ECO:0000313" key="4">
    <source>
        <dbReference type="EMBL" id="CAD9332040.1"/>
    </source>
</evidence>
<evidence type="ECO:0000256" key="1">
    <source>
        <dbReference type="SAM" id="Phobius"/>
    </source>
</evidence>
<reference evidence="3" key="1">
    <citation type="submission" date="2021-01" db="EMBL/GenBank/DDBJ databases">
        <authorList>
            <person name="Corre E."/>
            <person name="Pelletier E."/>
            <person name="Niang G."/>
            <person name="Scheremetjew M."/>
            <person name="Finn R."/>
            <person name="Kale V."/>
            <person name="Holt S."/>
            <person name="Cochrane G."/>
            <person name="Meng A."/>
            <person name="Brown T."/>
            <person name="Cohen L."/>
        </authorList>
    </citation>
    <scope>NUCLEOTIDE SEQUENCE</scope>
    <source>
        <strain evidence="3">Pop2</strain>
    </source>
</reference>
<organism evidence="3">
    <name type="scientific">Ditylum brightwellii</name>
    <dbReference type="NCBI Taxonomy" id="49249"/>
    <lineage>
        <taxon>Eukaryota</taxon>
        <taxon>Sar</taxon>
        <taxon>Stramenopiles</taxon>
        <taxon>Ochrophyta</taxon>
        <taxon>Bacillariophyta</taxon>
        <taxon>Mediophyceae</taxon>
        <taxon>Lithodesmiophycidae</taxon>
        <taxon>Lithodesmiales</taxon>
        <taxon>Lithodesmiaceae</taxon>
        <taxon>Ditylum</taxon>
    </lineage>
</organism>
<feature type="transmembrane region" description="Helical" evidence="1">
    <location>
        <begin position="249"/>
        <end position="272"/>
    </location>
</feature>
<dbReference type="Pfam" id="PF17784">
    <property type="entry name" value="Sulfotransfer_4"/>
    <property type="match status" value="1"/>
</dbReference>
<keyword evidence="1" id="KW-0812">Transmembrane</keyword>
<name>A0A6U3RES7_9STRA</name>
<dbReference type="EMBL" id="HBGN01019018">
    <property type="protein sequence ID" value="CAD9332040.1"/>
    <property type="molecule type" value="Transcribed_RNA"/>
</dbReference>
<protein>
    <recommendedName>
        <fullName evidence="5">Sulfotransferase domain-containing protein</fullName>
    </recommendedName>
</protein>
<dbReference type="PANTHER" id="PTHR36978">
    <property type="entry name" value="P-LOOP CONTAINING NUCLEOTIDE TRIPHOSPHATE HYDROLASE"/>
    <property type="match status" value="1"/>
</dbReference>
<keyword evidence="1" id="KW-0472">Membrane</keyword>
<dbReference type="InterPro" id="IPR027417">
    <property type="entry name" value="P-loop_NTPase"/>
</dbReference>
<proteinExistence type="predicted"/>
<feature type="chain" id="PRO_5036192038" description="Sulfotransferase domain-containing protein" evidence="2">
    <location>
        <begin position="23"/>
        <end position="283"/>
    </location>
</feature>
<keyword evidence="2" id="KW-0732">Signal</keyword>
<dbReference type="AlphaFoldDB" id="A0A6U3RES7"/>
<evidence type="ECO:0000256" key="2">
    <source>
        <dbReference type="SAM" id="SignalP"/>
    </source>
</evidence>
<dbReference type="InterPro" id="IPR040632">
    <property type="entry name" value="Sulfotransfer_4"/>
</dbReference>
<sequence length="283" mass="31992">MVPNLSVLILTVLCMMVMPTKAALEVIGSGFGRSGTDTMRVALNALGYKTYHMKEILENGLTAHVETWHELLKNGCDDEAALKALYEDLGYTAAVDFPTSACWEALMRAYPMAKIVHTQRKSGEDWYASASDSILSLMRTFPFNIFKRIDPFFIRFAKMCDQMWGRIMKRPIEASLDPGFPHAYKDEIIAAYDANNVRVLEMVTPKRLLIHDHKKGWASLCHFLGKPVPEIDYPHTNTRAEFHAFRRNIAMGVAAMLIMALIVLGLVFKLVFKLFNGQKIKEA</sequence>
<feature type="signal peptide" evidence="2">
    <location>
        <begin position="1"/>
        <end position="22"/>
    </location>
</feature>
<dbReference type="Gene3D" id="3.40.50.300">
    <property type="entry name" value="P-loop containing nucleotide triphosphate hydrolases"/>
    <property type="match status" value="1"/>
</dbReference>
<dbReference type="EMBL" id="HBGN01019017">
    <property type="protein sequence ID" value="CAD9332039.1"/>
    <property type="molecule type" value="Transcribed_RNA"/>
</dbReference>